<organism evidence="1 2">
    <name type="scientific">Medicago truncatula</name>
    <name type="common">Barrel medic</name>
    <name type="synonym">Medicago tribuloides</name>
    <dbReference type="NCBI Taxonomy" id="3880"/>
    <lineage>
        <taxon>Eukaryota</taxon>
        <taxon>Viridiplantae</taxon>
        <taxon>Streptophyta</taxon>
        <taxon>Embryophyta</taxon>
        <taxon>Tracheophyta</taxon>
        <taxon>Spermatophyta</taxon>
        <taxon>Magnoliopsida</taxon>
        <taxon>eudicotyledons</taxon>
        <taxon>Gunneridae</taxon>
        <taxon>Pentapetalae</taxon>
        <taxon>rosids</taxon>
        <taxon>fabids</taxon>
        <taxon>Fabales</taxon>
        <taxon>Fabaceae</taxon>
        <taxon>Papilionoideae</taxon>
        <taxon>50 kb inversion clade</taxon>
        <taxon>NPAAA clade</taxon>
        <taxon>Hologalegina</taxon>
        <taxon>IRL clade</taxon>
        <taxon>Trifolieae</taxon>
        <taxon>Medicago</taxon>
    </lineage>
</organism>
<name>A0A396I6E0_MEDTR</name>
<evidence type="ECO:0000313" key="1">
    <source>
        <dbReference type="EMBL" id="RHN60301.1"/>
    </source>
</evidence>
<accession>A0A396I6E0</accession>
<dbReference type="Gramene" id="rna22593">
    <property type="protein sequence ID" value="RHN60301.1"/>
    <property type="gene ID" value="gene22593"/>
</dbReference>
<protein>
    <submittedName>
        <fullName evidence="1">Uncharacterized protein</fullName>
    </submittedName>
</protein>
<evidence type="ECO:0000313" key="2">
    <source>
        <dbReference type="Proteomes" id="UP000265566"/>
    </source>
</evidence>
<dbReference type="EMBL" id="PSQE01000004">
    <property type="protein sequence ID" value="RHN60301.1"/>
    <property type="molecule type" value="Genomic_DNA"/>
</dbReference>
<gene>
    <name evidence="1" type="ORF">MtrunA17_Chr4g0024281</name>
</gene>
<dbReference type="AlphaFoldDB" id="A0A396I6E0"/>
<comment type="caution">
    <text evidence="1">The sequence shown here is derived from an EMBL/GenBank/DDBJ whole genome shotgun (WGS) entry which is preliminary data.</text>
</comment>
<dbReference type="Proteomes" id="UP000265566">
    <property type="component" value="Chromosome 4"/>
</dbReference>
<sequence>MFLFAPLEKKRKNVTLTFNPGEWKNVKLCESDTIIELNIRSFNL</sequence>
<reference evidence="2" key="1">
    <citation type="journal article" date="2018" name="Nat. Plants">
        <title>Whole-genome landscape of Medicago truncatula symbiotic genes.</title>
        <authorList>
            <person name="Pecrix Y."/>
            <person name="Staton S.E."/>
            <person name="Sallet E."/>
            <person name="Lelandais-Briere C."/>
            <person name="Moreau S."/>
            <person name="Carrere S."/>
            <person name="Blein T."/>
            <person name="Jardinaud M.F."/>
            <person name="Latrasse D."/>
            <person name="Zouine M."/>
            <person name="Zahm M."/>
            <person name="Kreplak J."/>
            <person name="Mayjonade B."/>
            <person name="Satge C."/>
            <person name="Perez M."/>
            <person name="Cauet S."/>
            <person name="Marande W."/>
            <person name="Chantry-Darmon C."/>
            <person name="Lopez-Roques C."/>
            <person name="Bouchez O."/>
            <person name="Berard A."/>
            <person name="Debelle F."/>
            <person name="Munos S."/>
            <person name="Bendahmane A."/>
            <person name="Berges H."/>
            <person name="Niebel A."/>
            <person name="Buitink J."/>
            <person name="Frugier F."/>
            <person name="Benhamed M."/>
            <person name="Crespi M."/>
            <person name="Gouzy J."/>
            <person name="Gamas P."/>
        </authorList>
    </citation>
    <scope>NUCLEOTIDE SEQUENCE [LARGE SCALE GENOMIC DNA]</scope>
    <source>
        <strain evidence="2">cv. Jemalong A17</strain>
    </source>
</reference>
<proteinExistence type="predicted"/>